<gene>
    <name evidence="2" type="ORF">EHSB41UT_02692</name>
</gene>
<dbReference type="EMBL" id="FWPT01000006">
    <property type="protein sequence ID" value="SMA48320.1"/>
    <property type="molecule type" value="Genomic_DNA"/>
</dbReference>
<dbReference type="InterPro" id="IPR007404">
    <property type="entry name" value="YdjM-like"/>
</dbReference>
<reference evidence="2 3" key="1">
    <citation type="submission" date="2017-03" db="EMBL/GenBank/DDBJ databases">
        <authorList>
            <person name="Afonso C.L."/>
            <person name="Miller P.J."/>
            <person name="Scott M.A."/>
            <person name="Spackman E."/>
            <person name="Goraichik I."/>
            <person name="Dimitrov K.M."/>
            <person name="Suarez D.L."/>
            <person name="Swayne D.E."/>
        </authorList>
    </citation>
    <scope>NUCLEOTIDE SEQUENCE [LARGE SCALE GENOMIC DNA]</scope>
    <source>
        <strain evidence="2">SB41UT1</strain>
    </source>
</reference>
<sequence>MDSITQAALGASVAAVVAGKRCNGKVLIAGALLGTLPDLDVLINYGNDISNTVKHRGFSHSLLVLPPFSLLLAWLIHRFRPVQDWSFTRVFMLILLVLVTHPLLDYFTNYGTQLLWPFQGYYALSSIFIIDPLYTLPLLIALGFGIASRYRKAARYSAIALVLSTGYLGWSLISQGIIKNRVENTLQALGLPQEKVFITPTPLNTVLWRVVVLDGNSYWEGLASLFDEDDEVRFIRQLRGEWPLEQTPTLLNDLRTFTHDFVSYQQDNGRLVVSDLRIGVVGSLAFRFEFATQGENQSWQLHTPTRLDRMEGMSIKENLGKMKERLLGDQAIDAGFSDCGLCTSISAQNTSS</sequence>
<evidence type="ECO:0000313" key="3">
    <source>
        <dbReference type="Proteomes" id="UP000196573"/>
    </source>
</evidence>
<evidence type="ECO:0000313" key="2">
    <source>
        <dbReference type="EMBL" id="SMA48320.1"/>
    </source>
</evidence>
<dbReference type="OrthoDB" id="9781927at2"/>
<dbReference type="RefSeq" id="WP_087110724.1">
    <property type="nucleotide sequence ID" value="NZ_CBCSCN010000006.1"/>
</dbReference>
<keyword evidence="1" id="KW-0472">Membrane</keyword>
<keyword evidence="3" id="KW-1185">Reference proteome</keyword>
<feature type="transmembrane region" description="Helical" evidence="1">
    <location>
        <begin position="124"/>
        <end position="146"/>
    </location>
</feature>
<dbReference type="PANTHER" id="PTHR40031:SF1">
    <property type="entry name" value="MEMBRANE-BOUND METAL-DEPENDENT HYDROLASE"/>
    <property type="match status" value="1"/>
</dbReference>
<evidence type="ECO:0000256" key="1">
    <source>
        <dbReference type="SAM" id="Phobius"/>
    </source>
</evidence>
<keyword evidence="1" id="KW-0812">Transmembrane</keyword>
<feature type="transmembrane region" description="Helical" evidence="1">
    <location>
        <begin position="153"/>
        <end position="173"/>
    </location>
</feature>
<organism evidence="2 3">
    <name type="scientific">Parendozoicomonas haliclonae</name>
    <dbReference type="NCBI Taxonomy" id="1960125"/>
    <lineage>
        <taxon>Bacteria</taxon>
        <taxon>Pseudomonadati</taxon>
        <taxon>Pseudomonadota</taxon>
        <taxon>Gammaproteobacteria</taxon>
        <taxon>Oceanospirillales</taxon>
        <taxon>Endozoicomonadaceae</taxon>
        <taxon>Parendozoicomonas</taxon>
    </lineage>
</organism>
<dbReference type="Proteomes" id="UP000196573">
    <property type="component" value="Unassembled WGS sequence"/>
</dbReference>
<dbReference type="InterPro" id="IPR053170">
    <property type="entry name" value="Transcription_regulator"/>
</dbReference>
<dbReference type="PANTHER" id="PTHR40031">
    <property type="entry name" value="HYPOTHETICAL MEMBRANE SPANNING PROTEIN"/>
    <property type="match status" value="1"/>
</dbReference>
<proteinExistence type="predicted"/>
<evidence type="ECO:0008006" key="4">
    <source>
        <dbReference type="Google" id="ProtNLM"/>
    </source>
</evidence>
<feature type="transmembrane region" description="Helical" evidence="1">
    <location>
        <begin position="57"/>
        <end position="75"/>
    </location>
</feature>
<keyword evidence="1" id="KW-1133">Transmembrane helix</keyword>
<feature type="transmembrane region" description="Helical" evidence="1">
    <location>
        <begin position="87"/>
        <end position="104"/>
    </location>
</feature>
<dbReference type="AlphaFoldDB" id="A0A1X7ALM1"/>
<protein>
    <recommendedName>
        <fullName evidence="4">Inner membrane protein</fullName>
    </recommendedName>
</protein>
<name>A0A1X7ALM1_9GAMM</name>
<dbReference type="Pfam" id="PF04307">
    <property type="entry name" value="YdjM"/>
    <property type="match status" value="1"/>
</dbReference>
<accession>A0A1X7ALM1</accession>